<sequence>MTMMSPQQMQQLLSAGQLQVLLQQQQHAILLQQAVVPTCFKETTIIPVPKKNKVTCPNDYRPTSLTSVIMKCFERLVMAHIKLSRQQLVFQQLLQQELFKVQRPGLASHTLFPAGLSTIELQQIWKELTNTTMEDKSTKASCPDRVITTTSTPSPTEPVTTAKASMSNTHNFPTNGQSLSSSPREGLLNVDQTITHSLYGYGVCIWPGCETVCENISQFIKHLSIEHILDERSTAQCRVQMQVVQQLDLQLSKERERLQVMMAHLHLPPLEPQSPSKPLSSGSSVTMSKSLPPLSPQDDPQMSPTAPVTSPSSPRGPAGLCPTSVGAMRRHHSDKHTSLCSLSSEFSPNHEMYRNADIRPPFTYATLIRQAIMDASDMQLTLNEIYSWFTQTFAYFRRNAAVWKNAVRHNLSLHKCFVRVENVKGAVWTVDEVEYQRRRSQKITRSPTLGKNLLSSLAYWTALNTSLQISRHSVGSQQDSNRIWWQWVWQCRSSHGCLLEGGTAAGTAAEAGGAEGVEAGGAGLQQAQDQCRALAGQTGQYQGQAAAR</sequence>
<feature type="DNA-binding region" description="Fork-head" evidence="10">
    <location>
        <begin position="359"/>
        <end position="432"/>
    </location>
</feature>
<feature type="compositionally biased region" description="Low complexity" evidence="11">
    <location>
        <begin position="303"/>
        <end position="313"/>
    </location>
</feature>
<evidence type="ECO:0000313" key="14">
    <source>
        <dbReference type="RefSeq" id="XP_045544674.1"/>
    </source>
</evidence>
<evidence type="ECO:0000256" key="1">
    <source>
        <dbReference type="ARBA" id="ARBA00004123"/>
    </source>
</evidence>
<evidence type="ECO:0000256" key="3">
    <source>
        <dbReference type="ARBA" id="ARBA00022723"/>
    </source>
</evidence>
<feature type="compositionally biased region" description="Low complexity" evidence="11">
    <location>
        <begin position="273"/>
        <end position="284"/>
    </location>
</feature>
<evidence type="ECO:0000256" key="10">
    <source>
        <dbReference type="PROSITE-ProRule" id="PRU00089"/>
    </source>
</evidence>
<feature type="region of interest" description="Disordered" evidence="11">
    <location>
        <begin position="136"/>
        <end position="184"/>
    </location>
</feature>
<dbReference type="PANTHER" id="PTHR45796:SF1">
    <property type="entry name" value="FORKHEAD BOX PROTEIN P2"/>
    <property type="match status" value="1"/>
</dbReference>
<dbReference type="InterPro" id="IPR047412">
    <property type="entry name" value="FH_FOXP1_P2"/>
</dbReference>
<keyword evidence="2" id="KW-0678">Repressor</keyword>
<evidence type="ECO:0000313" key="13">
    <source>
        <dbReference type="Proteomes" id="UP001652741"/>
    </source>
</evidence>
<keyword evidence="9 10" id="KW-0539">Nucleus</keyword>
<dbReference type="SMART" id="SM00339">
    <property type="entry name" value="FH"/>
    <property type="match status" value="1"/>
</dbReference>
<dbReference type="GeneID" id="106560730"/>
<evidence type="ECO:0000256" key="8">
    <source>
        <dbReference type="ARBA" id="ARBA00023163"/>
    </source>
</evidence>
<keyword evidence="5" id="KW-0862">Zinc</keyword>
<evidence type="ECO:0000256" key="11">
    <source>
        <dbReference type="SAM" id="MobiDB-lite"/>
    </source>
</evidence>
<protein>
    <submittedName>
        <fullName evidence="14">Forkhead box protein P2</fullName>
    </submittedName>
</protein>
<dbReference type="PROSITE" id="PS00658">
    <property type="entry name" value="FORK_HEAD_2"/>
    <property type="match status" value="1"/>
</dbReference>
<evidence type="ECO:0000256" key="5">
    <source>
        <dbReference type="ARBA" id="ARBA00022833"/>
    </source>
</evidence>
<proteinExistence type="predicted"/>
<comment type="subcellular location">
    <subcellularLocation>
        <location evidence="1 10">Nucleus</location>
    </subcellularLocation>
</comment>
<organism evidence="13 14">
    <name type="scientific">Salmo salar</name>
    <name type="common">Atlantic salmon</name>
    <dbReference type="NCBI Taxonomy" id="8030"/>
    <lineage>
        <taxon>Eukaryota</taxon>
        <taxon>Metazoa</taxon>
        <taxon>Chordata</taxon>
        <taxon>Craniata</taxon>
        <taxon>Vertebrata</taxon>
        <taxon>Euteleostomi</taxon>
        <taxon>Actinopterygii</taxon>
        <taxon>Neopterygii</taxon>
        <taxon>Teleostei</taxon>
        <taxon>Protacanthopterygii</taxon>
        <taxon>Salmoniformes</taxon>
        <taxon>Salmonidae</taxon>
        <taxon>Salmoninae</taxon>
        <taxon>Salmo</taxon>
    </lineage>
</organism>
<dbReference type="Pfam" id="PF16159">
    <property type="entry name" value="FOXP-CC"/>
    <property type="match status" value="1"/>
</dbReference>
<dbReference type="InterPro" id="IPR050998">
    <property type="entry name" value="FOXP"/>
</dbReference>
<feature type="region of interest" description="Disordered" evidence="11">
    <location>
        <begin position="266"/>
        <end position="320"/>
    </location>
</feature>
<keyword evidence="6" id="KW-0805">Transcription regulation</keyword>
<dbReference type="SUPFAM" id="SSF46785">
    <property type="entry name" value="Winged helix' DNA-binding domain"/>
    <property type="match status" value="1"/>
</dbReference>
<name>A0ABM3CDN0_SALSA</name>
<evidence type="ECO:0000256" key="2">
    <source>
        <dbReference type="ARBA" id="ARBA00022491"/>
    </source>
</evidence>
<evidence type="ECO:0000259" key="12">
    <source>
        <dbReference type="PROSITE" id="PS50039"/>
    </source>
</evidence>
<dbReference type="Gene3D" id="1.20.5.340">
    <property type="match status" value="1"/>
</dbReference>
<dbReference type="Pfam" id="PF00250">
    <property type="entry name" value="Forkhead"/>
    <property type="match status" value="1"/>
</dbReference>
<reference evidence="14" key="1">
    <citation type="submission" date="2025-08" db="UniProtKB">
        <authorList>
            <consortium name="RefSeq"/>
        </authorList>
    </citation>
    <scope>IDENTIFICATION</scope>
</reference>
<dbReference type="PROSITE" id="PS50039">
    <property type="entry name" value="FORK_HEAD_3"/>
    <property type="match status" value="1"/>
</dbReference>
<keyword evidence="7 10" id="KW-0238">DNA-binding</keyword>
<keyword evidence="8" id="KW-0804">Transcription</keyword>
<dbReference type="Proteomes" id="UP001652741">
    <property type="component" value="Chromosome ssa10"/>
</dbReference>
<dbReference type="InterPro" id="IPR036390">
    <property type="entry name" value="WH_DNA-bd_sf"/>
</dbReference>
<dbReference type="InterPro" id="IPR030456">
    <property type="entry name" value="TF_fork_head_CS_2"/>
</dbReference>
<dbReference type="PANTHER" id="PTHR45796">
    <property type="entry name" value="FORKHEAD BOX P, ISOFORM C"/>
    <property type="match status" value="1"/>
</dbReference>
<feature type="compositionally biased region" description="Polar residues" evidence="11">
    <location>
        <begin position="162"/>
        <end position="183"/>
    </location>
</feature>
<gene>
    <name evidence="14" type="primary">LOC106560730</name>
</gene>
<keyword evidence="4" id="KW-0863">Zinc-finger</keyword>
<evidence type="ECO:0000256" key="9">
    <source>
        <dbReference type="ARBA" id="ARBA00023242"/>
    </source>
</evidence>
<dbReference type="RefSeq" id="XP_045544674.1">
    <property type="nucleotide sequence ID" value="XM_045688718.1"/>
</dbReference>
<accession>A0ABM3CDN0</accession>
<dbReference type="CDD" id="cd20065">
    <property type="entry name" value="FH_FOXP2"/>
    <property type="match status" value="1"/>
</dbReference>
<feature type="domain" description="Fork-head" evidence="12">
    <location>
        <begin position="359"/>
        <end position="432"/>
    </location>
</feature>
<feature type="compositionally biased region" description="Low complexity" evidence="11">
    <location>
        <begin position="148"/>
        <end position="161"/>
    </location>
</feature>
<dbReference type="InterPro" id="IPR001766">
    <property type="entry name" value="Fork_head_dom"/>
</dbReference>
<dbReference type="PRINTS" id="PR00053">
    <property type="entry name" value="FORKHEAD"/>
</dbReference>
<dbReference type="Gene3D" id="1.10.10.10">
    <property type="entry name" value="Winged helix-like DNA-binding domain superfamily/Winged helix DNA-binding domain"/>
    <property type="match status" value="1"/>
</dbReference>
<evidence type="ECO:0000256" key="7">
    <source>
        <dbReference type="ARBA" id="ARBA00023125"/>
    </source>
</evidence>
<keyword evidence="3" id="KW-0479">Metal-binding</keyword>
<dbReference type="InterPro" id="IPR036388">
    <property type="entry name" value="WH-like_DNA-bd_sf"/>
</dbReference>
<keyword evidence="13" id="KW-1185">Reference proteome</keyword>
<dbReference type="InterPro" id="IPR032354">
    <property type="entry name" value="FOXP-CC"/>
</dbReference>
<evidence type="ECO:0000256" key="6">
    <source>
        <dbReference type="ARBA" id="ARBA00023015"/>
    </source>
</evidence>
<evidence type="ECO:0000256" key="4">
    <source>
        <dbReference type="ARBA" id="ARBA00022771"/>
    </source>
</evidence>